<evidence type="ECO:0000256" key="5">
    <source>
        <dbReference type="ARBA" id="ARBA00022692"/>
    </source>
</evidence>
<dbReference type="GO" id="GO:0055085">
    <property type="term" value="P:transmembrane transport"/>
    <property type="evidence" value="ECO:0007669"/>
    <property type="project" value="TreeGrafter"/>
</dbReference>
<evidence type="ECO:0000256" key="8">
    <source>
        <dbReference type="SAM" id="MobiDB-lite"/>
    </source>
</evidence>
<dbReference type="PANTHER" id="PTHR21716:SF53">
    <property type="entry name" value="PERMEASE PERM-RELATED"/>
    <property type="match status" value="1"/>
</dbReference>
<comment type="subcellular location">
    <subcellularLocation>
        <location evidence="1">Cell membrane</location>
        <topology evidence="1">Multi-pass membrane protein</topology>
    </subcellularLocation>
</comment>
<comment type="similarity">
    <text evidence="2">Belongs to the autoinducer-2 exporter (AI-2E) (TC 2.A.86) family.</text>
</comment>
<evidence type="ECO:0000256" key="9">
    <source>
        <dbReference type="SAM" id="Phobius"/>
    </source>
</evidence>
<feature type="region of interest" description="Disordered" evidence="8">
    <location>
        <begin position="367"/>
        <end position="429"/>
    </location>
</feature>
<comment type="caution">
    <text evidence="10">The sequence shown here is derived from an EMBL/GenBank/DDBJ whole genome shotgun (WGS) entry which is preliminary data.</text>
</comment>
<dbReference type="GO" id="GO:0005886">
    <property type="term" value="C:plasma membrane"/>
    <property type="evidence" value="ECO:0007669"/>
    <property type="project" value="UniProtKB-SubCell"/>
</dbReference>
<feature type="transmembrane region" description="Helical" evidence="9">
    <location>
        <begin position="252"/>
        <end position="271"/>
    </location>
</feature>
<keyword evidence="3" id="KW-0813">Transport</keyword>
<evidence type="ECO:0000256" key="4">
    <source>
        <dbReference type="ARBA" id="ARBA00022475"/>
    </source>
</evidence>
<name>A0A4Q8ADB1_9MICC</name>
<gene>
    <name evidence="10" type="ORF">EV380_1702</name>
</gene>
<feature type="transmembrane region" description="Helical" evidence="9">
    <location>
        <begin position="83"/>
        <end position="104"/>
    </location>
</feature>
<protein>
    <submittedName>
        <fullName evidence="10">Putative PurR-regulated permease PerM</fullName>
    </submittedName>
</protein>
<feature type="transmembrane region" description="Helical" evidence="9">
    <location>
        <begin position="29"/>
        <end position="47"/>
    </location>
</feature>
<dbReference type="RefSeq" id="WP_242607546.1">
    <property type="nucleotide sequence ID" value="NZ_SHLA01000001.1"/>
</dbReference>
<sequence length="429" mass="44866">MAVAPEPGAPPRRDSADYVSFGVRIAASWAWRVAVVVGTTGLLVWMLGHLSLLVVPLMIAALLSGLLSPIVSRLRRLRVPVGIAVGITLLGFLGLVTALVTIVSRTMARGFEPLWQQAVAGLETVEEWIFTGPLQFSNDDMADLTNETLEQLRNNSSEILSEALSWGSTLGHIVAGILLALFALIFFLLEGQRIWAFIVRLLPADARRPVDGAGRRGWKSLVNYVRVQLFVAFVDAVGIGLGAVILGVPLAVPLGVLVFLGSFIPILGALVTGTVAVLLALVANGWVNALIMLIVVLAVQQAESHILQPLVMGKAVSLHPLAVVLAVTGGTLLAGIAGALFAVPLLAIANAVIKYLADRGWERDPVLPPAATGPPVDPAPAAGAPPASDAAYASSSSVDDWPAPADLDGEEPSVAQETSSRSPSERHGA</sequence>
<keyword evidence="7 9" id="KW-0472">Membrane</keyword>
<evidence type="ECO:0000256" key="6">
    <source>
        <dbReference type="ARBA" id="ARBA00022989"/>
    </source>
</evidence>
<keyword evidence="4" id="KW-1003">Cell membrane</keyword>
<dbReference type="PANTHER" id="PTHR21716">
    <property type="entry name" value="TRANSMEMBRANE PROTEIN"/>
    <property type="match status" value="1"/>
</dbReference>
<feature type="transmembrane region" description="Helical" evidence="9">
    <location>
        <begin position="170"/>
        <end position="189"/>
    </location>
</feature>
<feature type="compositionally biased region" description="Low complexity" evidence="8">
    <location>
        <begin position="379"/>
        <end position="400"/>
    </location>
</feature>
<dbReference type="Proteomes" id="UP000292685">
    <property type="component" value="Unassembled WGS sequence"/>
</dbReference>
<keyword evidence="11" id="KW-1185">Reference proteome</keyword>
<organism evidence="10 11">
    <name type="scientific">Zhihengliuella halotolerans</name>
    <dbReference type="NCBI Taxonomy" id="370736"/>
    <lineage>
        <taxon>Bacteria</taxon>
        <taxon>Bacillati</taxon>
        <taxon>Actinomycetota</taxon>
        <taxon>Actinomycetes</taxon>
        <taxon>Micrococcales</taxon>
        <taxon>Micrococcaceae</taxon>
        <taxon>Zhihengliuella</taxon>
    </lineage>
</organism>
<accession>A0A4Q8ADB1</accession>
<keyword evidence="6 9" id="KW-1133">Transmembrane helix</keyword>
<feature type="transmembrane region" description="Helical" evidence="9">
    <location>
        <begin position="224"/>
        <end position="246"/>
    </location>
</feature>
<reference evidence="10 11" key="1">
    <citation type="submission" date="2019-02" db="EMBL/GenBank/DDBJ databases">
        <title>Sequencing the genomes of 1000 actinobacteria strains.</title>
        <authorList>
            <person name="Klenk H.-P."/>
        </authorList>
    </citation>
    <scope>NUCLEOTIDE SEQUENCE [LARGE SCALE GENOMIC DNA]</scope>
    <source>
        <strain evidence="10 11">DSM 17364</strain>
    </source>
</reference>
<evidence type="ECO:0000256" key="7">
    <source>
        <dbReference type="ARBA" id="ARBA00023136"/>
    </source>
</evidence>
<evidence type="ECO:0000256" key="3">
    <source>
        <dbReference type="ARBA" id="ARBA00022448"/>
    </source>
</evidence>
<keyword evidence="5 9" id="KW-0812">Transmembrane</keyword>
<dbReference type="Pfam" id="PF01594">
    <property type="entry name" value="AI-2E_transport"/>
    <property type="match status" value="1"/>
</dbReference>
<proteinExistence type="inferred from homology"/>
<evidence type="ECO:0000256" key="1">
    <source>
        <dbReference type="ARBA" id="ARBA00004651"/>
    </source>
</evidence>
<evidence type="ECO:0000313" key="11">
    <source>
        <dbReference type="Proteomes" id="UP000292685"/>
    </source>
</evidence>
<dbReference type="AlphaFoldDB" id="A0A4Q8ADB1"/>
<dbReference type="EMBL" id="SHLA01000001">
    <property type="protein sequence ID" value="RZU62114.1"/>
    <property type="molecule type" value="Genomic_DNA"/>
</dbReference>
<evidence type="ECO:0000256" key="2">
    <source>
        <dbReference type="ARBA" id="ARBA00009773"/>
    </source>
</evidence>
<feature type="transmembrane region" description="Helical" evidence="9">
    <location>
        <begin position="53"/>
        <end position="71"/>
    </location>
</feature>
<feature type="transmembrane region" description="Helical" evidence="9">
    <location>
        <begin position="320"/>
        <end position="353"/>
    </location>
</feature>
<dbReference type="InterPro" id="IPR002549">
    <property type="entry name" value="AI-2E-like"/>
</dbReference>
<evidence type="ECO:0000313" key="10">
    <source>
        <dbReference type="EMBL" id="RZU62114.1"/>
    </source>
</evidence>
<feature type="transmembrane region" description="Helical" evidence="9">
    <location>
        <begin position="278"/>
        <end position="300"/>
    </location>
</feature>
<feature type="compositionally biased region" description="Pro residues" evidence="8">
    <location>
        <begin position="367"/>
        <end position="378"/>
    </location>
</feature>